<accession>A0A090QY26</accession>
<protein>
    <submittedName>
        <fullName evidence="2">Uncharacterized protein</fullName>
    </submittedName>
</protein>
<reference evidence="2 3" key="1">
    <citation type="journal article" date="2014" name="Genome Announc.">
        <title>Draft Genome Sequences of Two Vibrionaceae Species, Vibrio ponticus C121 and Photobacterium aphoticum C119, Isolated as Coral Reef Microbiota.</title>
        <authorList>
            <person name="Al-saari N."/>
            <person name="Meirelles P.M."/>
            <person name="Mino S."/>
            <person name="Suda W."/>
            <person name="Oshima K."/>
            <person name="Hattori M."/>
            <person name="Ohkuma M."/>
            <person name="Thompson F.L."/>
            <person name="Gomez-Gil B."/>
            <person name="Sawabe T."/>
            <person name="Sawabe T."/>
        </authorList>
    </citation>
    <scope>NUCLEOTIDE SEQUENCE [LARGE SCALE GENOMIC DNA]</scope>
    <source>
        <strain evidence="2 3">JCM 19237</strain>
    </source>
</reference>
<gene>
    <name evidence="2" type="ORF">JCM19237_4584</name>
</gene>
<dbReference type="AlphaFoldDB" id="A0A090QY26"/>
<proteinExistence type="predicted"/>
<keyword evidence="1" id="KW-0732">Signal</keyword>
<feature type="signal peptide" evidence="1">
    <location>
        <begin position="1"/>
        <end position="19"/>
    </location>
</feature>
<evidence type="ECO:0000256" key="1">
    <source>
        <dbReference type="SAM" id="SignalP"/>
    </source>
</evidence>
<dbReference type="Proteomes" id="UP000029227">
    <property type="component" value="Unassembled WGS sequence"/>
</dbReference>
<evidence type="ECO:0000313" key="3">
    <source>
        <dbReference type="Proteomes" id="UP000029227"/>
    </source>
</evidence>
<dbReference type="EMBL" id="BBMN01000015">
    <property type="protein sequence ID" value="GAL07168.1"/>
    <property type="molecule type" value="Genomic_DNA"/>
</dbReference>
<dbReference type="STRING" id="754436.JCM19237_4584"/>
<feature type="chain" id="PRO_5001863684" evidence="1">
    <location>
        <begin position="20"/>
        <end position="175"/>
    </location>
</feature>
<sequence>MKLAAFILTATTLSSSAFASTPPSTTTQCESDKYHQYVDASLNWYQQLVTLSVAKDPQLKDVGDWFLAGREHHFHFNRDAVDWYLANDKDKLQLALPVESWLNLNQADIKELASQPTALGQAALLAFNDRQSKPHPKNYALRSAFAELLTHPAQIEKPLNAYNEKMNAISAIQCQ</sequence>
<comment type="caution">
    <text evidence="2">The sequence shown here is derived from an EMBL/GenBank/DDBJ whole genome shotgun (WGS) entry which is preliminary data.</text>
</comment>
<organism evidence="2 3">
    <name type="scientific">Photobacterium aphoticum</name>
    <dbReference type="NCBI Taxonomy" id="754436"/>
    <lineage>
        <taxon>Bacteria</taxon>
        <taxon>Pseudomonadati</taxon>
        <taxon>Pseudomonadota</taxon>
        <taxon>Gammaproteobacteria</taxon>
        <taxon>Vibrionales</taxon>
        <taxon>Vibrionaceae</taxon>
        <taxon>Photobacterium</taxon>
    </lineage>
</organism>
<dbReference type="eggNOG" id="ENOG5032A1V">
    <property type="taxonomic scope" value="Bacteria"/>
</dbReference>
<evidence type="ECO:0000313" key="2">
    <source>
        <dbReference type="EMBL" id="GAL07168.1"/>
    </source>
</evidence>
<name>A0A090QY26_9GAMM</name>